<evidence type="ECO:0000256" key="3">
    <source>
        <dbReference type="ARBA" id="ARBA00012929"/>
    </source>
</evidence>
<dbReference type="InterPro" id="IPR036291">
    <property type="entry name" value="NAD(P)-bd_dom_sf"/>
</dbReference>
<evidence type="ECO:0000256" key="4">
    <source>
        <dbReference type="ARBA" id="ARBA00017099"/>
    </source>
</evidence>
<dbReference type="UniPathway" id="UPA00281"/>
<dbReference type="GO" id="GO:0005829">
    <property type="term" value="C:cytosol"/>
    <property type="evidence" value="ECO:0007669"/>
    <property type="project" value="TreeGrafter"/>
</dbReference>
<keyword evidence="6" id="KW-0560">Oxidoreductase</keyword>
<evidence type="ECO:0000256" key="2">
    <source>
        <dbReference type="ARBA" id="ARBA00010944"/>
    </source>
</evidence>
<sequence length="300" mass="33725">MKILLLGARGQLGRALFSALRQMFPHWQVDAPGREECDITIPDVLCGWIDACRPDVIINCAAYTAVDEAESEQELADMANHQALLCMAREASNAGALLVHFSTDYVFDGTGTKPWLETDQPRPLNVYGMSKYAGELAIQRLCPHHLIIRTGWLYGGEGRHFARTILARARQGQALAVVDDQWGAPTQVDWLARASVLALSQVLNSPNKAGLYHLVCRGETSWHGFASALVNEAFRLGMLKEQINVRAIHSDEWPQQARRPLNSRLDCHHFSDLFGTEQPHWQEQMKDWLFSLKISEVKEI</sequence>
<comment type="catalytic activity">
    <reaction evidence="5 6">
        <text>dTDP-beta-L-rhamnose + NADP(+) = dTDP-4-dehydro-beta-L-rhamnose + NADPH + H(+)</text>
        <dbReference type="Rhea" id="RHEA:21796"/>
        <dbReference type="ChEBI" id="CHEBI:15378"/>
        <dbReference type="ChEBI" id="CHEBI:57510"/>
        <dbReference type="ChEBI" id="CHEBI:57783"/>
        <dbReference type="ChEBI" id="CHEBI:58349"/>
        <dbReference type="ChEBI" id="CHEBI:62830"/>
        <dbReference type="EC" id="1.1.1.133"/>
    </reaction>
</comment>
<evidence type="ECO:0000313" key="8">
    <source>
        <dbReference type="EMBL" id="AAM74486.1"/>
    </source>
</evidence>
<comment type="cofactor">
    <cofactor evidence="6">
        <name>Mg(2+)</name>
        <dbReference type="ChEBI" id="CHEBI:18420"/>
    </cofactor>
    <text evidence="6">Binds 1 Mg(2+) ion per monomer.</text>
</comment>
<organism evidence="8">
    <name type="scientific">Aeromonas hydrophila</name>
    <dbReference type="NCBI Taxonomy" id="644"/>
    <lineage>
        <taxon>Bacteria</taxon>
        <taxon>Pseudomonadati</taxon>
        <taxon>Pseudomonadota</taxon>
        <taxon>Gammaproteobacteria</taxon>
        <taxon>Aeromonadales</taxon>
        <taxon>Aeromonadaceae</taxon>
        <taxon>Aeromonas</taxon>
    </lineage>
</organism>
<evidence type="ECO:0000256" key="5">
    <source>
        <dbReference type="ARBA" id="ARBA00048200"/>
    </source>
</evidence>
<gene>
    <name evidence="8" type="primary">rmlD</name>
</gene>
<dbReference type="Pfam" id="PF04321">
    <property type="entry name" value="RmlD_sub_bind"/>
    <property type="match status" value="1"/>
</dbReference>
<feature type="domain" description="RmlD-like substrate binding" evidence="7">
    <location>
        <begin position="1"/>
        <end position="289"/>
    </location>
</feature>
<dbReference type="SUPFAM" id="SSF51735">
    <property type="entry name" value="NAD(P)-binding Rossmann-fold domains"/>
    <property type="match status" value="1"/>
</dbReference>
<name>Q8KNM3_AERHY</name>
<dbReference type="InterPro" id="IPR005913">
    <property type="entry name" value="dTDP_dehydrorham_reduct"/>
</dbReference>
<comment type="function">
    <text evidence="6">Catalyzes the reduction of dTDP-6-deoxy-L-lyxo-4-hexulose to yield dTDP-L-rhamnose.</text>
</comment>
<evidence type="ECO:0000256" key="6">
    <source>
        <dbReference type="RuleBase" id="RU364082"/>
    </source>
</evidence>
<dbReference type="Gene3D" id="3.40.50.720">
    <property type="entry name" value="NAD(P)-binding Rossmann-like Domain"/>
    <property type="match status" value="1"/>
</dbReference>
<dbReference type="GO" id="GO:0008831">
    <property type="term" value="F:dTDP-4-dehydrorhamnose reductase activity"/>
    <property type="evidence" value="ECO:0007669"/>
    <property type="project" value="UniProtKB-EC"/>
</dbReference>
<dbReference type="EMBL" id="AF148126">
    <property type="protein sequence ID" value="AAM74486.1"/>
    <property type="molecule type" value="Genomic_DNA"/>
</dbReference>
<dbReference type="NCBIfam" id="TIGR01214">
    <property type="entry name" value="rmlD"/>
    <property type="match status" value="1"/>
</dbReference>
<dbReference type="CDD" id="cd05254">
    <property type="entry name" value="dTDP_HR_like_SDR_e"/>
    <property type="match status" value="1"/>
</dbReference>
<dbReference type="GO" id="GO:0009243">
    <property type="term" value="P:O antigen biosynthetic process"/>
    <property type="evidence" value="ECO:0007669"/>
    <property type="project" value="UniProtKB-UniPathway"/>
</dbReference>
<proteinExistence type="inferred from homology"/>
<dbReference type="Gene3D" id="3.90.25.10">
    <property type="entry name" value="UDP-galactose 4-epimerase, domain 1"/>
    <property type="match status" value="1"/>
</dbReference>
<dbReference type="AlphaFoldDB" id="Q8KNM3"/>
<keyword evidence="6" id="KW-0521">NADP</keyword>
<dbReference type="InterPro" id="IPR029903">
    <property type="entry name" value="RmlD-like-bd"/>
</dbReference>
<dbReference type="EC" id="1.1.1.133" evidence="3 6"/>
<dbReference type="GO" id="GO:0019305">
    <property type="term" value="P:dTDP-rhamnose biosynthetic process"/>
    <property type="evidence" value="ECO:0007669"/>
    <property type="project" value="UniProtKB-UniPathway"/>
</dbReference>
<evidence type="ECO:0000256" key="1">
    <source>
        <dbReference type="ARBA" id="ARBA00004781"/>
    </source>
</evidence>
<reference evidence="8" key="1">
    <citation type="journal article" date="2002" name="Infect. Immun.">
        <title>Novel Aeromonas hydrophila PPD134/91 genes involved in O-antigen and capsule biosynthesis.</title>
        <authorList>
            <person name="Zhang Y.L."/>
            <person name="Arakawa E."/>
            <person name="Leung K.Y."/>
        </authorList>
    </citation>
    <scope>NUCLEOTIDE SEQUENCE</scope>
    <source>
        <strain evidence="8">PPD134/91</strain>
    </source>
</reference>
<comment type="similarity">
    <text evidence="2 6">Belongs to the dTDP-4-dehydrorhamnose reductase family.</text>
</comment>
<dbReference type="UniPathway" id="UPA00124"/>
<accession>Q8KNM3</accession>
<dbReference type="PANTHER" id="PTHR10491:SF4">
    <property type="entry name" value="METHIONINE ADENOSYLTRANSFERASE 2 SUBUNIT BETA"/>
    <property type="match status" value="1"/>
</dbReference>
<evidence type="ECO:0000259" key="7">
    <source>
        <dbReference type="Pfam" id="PF04321"/>
    </source>
</evidence>
<comment type="pathway">
    <text evidence="1 6">Carbohydrate biosynthesis; dTDP-L-rhamnose biosynthesis.</text>
</comment>
<dbReference type="PANTHER" id="PTHR10491">
    <property type="entry name" value="DTDP-4-DEHYDRORHAMNOSE REDUCTASE"/>
    <property type="match status" value="1"/>
</dbReference>
<protein>
    <recommendedName>
        <fullName evidence="4 6">dTDP-4-dehydrorhamnose reductase</fullName>
        <ecNumber evidence="3 6">1.1.1.133</ecNumber>
    </recommendedName>
</protein>